<evidence type="ECO:0000259" key="4">
    <source>
        <dbReference type="Pfam" id="PF22384"/>
    </source>
</evidence>
<organism evidence="5 6">
    <name type="scientific">Microvenator marinus</name>
    <dbReference type="NCBI Taxonomy" id="2600177"/>
    <lineage>
        <taxon>Bacteria</taxon>
        <taxon>Deltaproteobacteria</taxon>
        <taxon>Bradymonadales</taxon>
        <taxon>Microvenatoraceae</taxon>
        <taxon>Microvenator</taxon>
    </lineage>
</organism>
<gene>
    <name evidence="5" type="ORF">FRD01_07820</name>
</gene>
<evidence type="ECO:0000256" key="3">
    <source>
        <dbReference type="ARBA" id="ARBA00022729"/>
    </source>
</evidence>
<dbReference type="RefSeq" id="WP_146958836.1">
    <property type="nucleotide sequence ID" value="NZ_CP042467.1"/>
</dbReference>
<evidence type="ECO:0000256" key="1">
    <source>
        <dbReference type="ARBA" id="ARBA00004418"/>
    </source>
</evidence>
<dbReference type="InterPro" id="IPR054364">
    <property type="entry name" value="Ca3427-like_PBP2"/>
</dbReference>
<dbReference type="AlphaFoldDB" id="A0A5B8XPI2"/>
<evidence type="ECO:0000313" key="6">
    <source>
        <dbReference type="Proteomes" id="UP000321595"/>
    </source>
</evidence>
<protein>
    <submittedName>
        <fullName evidence="5">ABC transporter substrate-binding protein</fullName>
    </submittedName>
</protein>
<evidence type="ECO:0000313" key="5">
    <source>
        <dbReference type="EMBL" id="QED27151.1"/>
    </source>
</evidence>
<keyword evidence="3" id="KW-0732">Signal</keyword>
<dbReference type="KEGG" id="bbae:FRD01_07820"/>
<dbReference type="GO" id="GO:0042597">
    <property type="term" value="C:periplasmic space"/>
    <property type="evidence" value="ECO:0007669"/>
    <property type="project" value="UniProtKB-SubCell"/>
</dbReference>
<keyword evidence="6" id="KW-1185">Reference proteome</keyword>
<dbReference type="Proteomes" id="UP000321595">
    <property type="component" value="Chromosome"/>
</dbReference>
<proteinExistence type="inferred from homology"/>
<dbReference type="EMBL" id="CP042467">
    <property type="protein sequence ID" value="QED27151.1"/>
    <property type="molecule type" value="Genomic_DNA"/>
</dbReference>
<dbReference type="PANTHER" id="PTHR30024">
    <property type="entry name" value="ALIPHATIC SULFONATES-BINDING PROTEIN-RELATED"/>
    <property type="match status" value="1"/>
</dbReference>
<dbReference type="Pfam" id="PF22384">
    <property type="entry name" value="PBP2_Ca3427_like"/>
    <property type="match status" value="1"/>
</dbReference>
<accession>A0A5B8XPI2</accession>
<dbReference type="SUPFAM" id="SSF53850">
    <property type="entry name" value="Periplasmic binding protein-like II"/>
    <property type="match status" value="1"/>
</dbReference>
<dbReference type="Gene3D" id="3.40.190.10">
    <property type="entry name" value="Periplasmic binding protein-like II"/>
    <property type="match status" value="2"/>
</dbReference>
<sequence>MKFKVGGVPENVNAPVYQGMASKWEPRGMSFQEFPGGTGAMSRALELGEIDIAIALTEGLVRSIAEGGDFRLVSMFTESPLTWGVHVAAGKDWSEEKLEDANFAISRLGSGSHLMAMVEAKARGWHEPACVVVQDLDGARLALSNGSADVFLWEKFTTKPLVDSGEWERIGEWVTPWPAFAIAVRNSVWDAHQAEIRSWIDELRDEVLSFEDSPANHNWIAERFGLETEDVAEWMSGTRWSVSFGVKESILDAVLGILKDAELVSSDAEAEALVVEGGLIP</sequence>
<comment type="subcellular location">
    <subcellularLocation>
        <location evidence="1">Periplasm</location>
    </subcellularLocation>
</comment>
<dbReference type="OrthoDB" id="527737at2"/>
<evidence type="ECO:0000256" key="2">
    <source>
        <dbReference type="ARBA" id="ARBA00010742"/>
    </source>
</evidence>
<reference evidence="5 6" key="1">
    <citation type="submission" date="2019-08" db="EMBL/GenBank/DDBJ databases">
        <authorList>
            <person name="Liang Q."/>
        </authorList>
    </citation>
    <scope>NUCLEOTIDE SEQUENCE [LARGE SCALE GENOMIC DNA]</scope>
    <source>
        <strain evidence="5 6">V1718</strain>
    </source>
</reference>
<feature type="domain" description="Ca3427-like PBP 2" evidence="4">
    <location>
        <begin position="83"/>
        <end position="172"/>
    </location>
</feature>
<comment type="similarity">
    <text evidence="2">Belongs to the bacterial solute-binding protein SsuA/TauA family.</text>
</comment>
<name>A0A5B8XPI2_9DELT</name>
<dbReference type="PANTHER" id="PTHR30024:SF47">
    <property type="entry name" value="TAURINE-BINDING PERIPLASMIC PROTEIN"/>
    <property type="match status" value="1"/>
</dbReference>